<name>A0A5B7T0B0_9LACO</name>
<accession>A0A5B7T0B0</accession>
<evidence type="ECO:0008006" key="3">
    <source>
        <dbReference type="Google" id="ProtNLM"/>
    </source>
</evidence>
<proteinExistence type="predicted"/>
<evidence type="ECO:0000313" key="1">
    <source>
        <dbReference type="EMBL" id="QCX23641.1"/>
    </source>
</evidence>
<dbReference type="RefSeq" id="WP_057811935.1">
    <property type="nucleotide sequence ID" value="NZ_CP040736.1"/>
</dbReference>
<reference evidence="1 2" key="1">
    <citation type="submission" date="2019-05" db="EMBL/GenBank/DDBJ databases">
        <title>Genome Sequence of Lactobacillus futsaii Y97, a Potential Probiotic Strain Isolated from the Futsai of Taiwan.</title>
        <authorList>
            <person name="Du X."/>
        </authorList>
    </citation>
    <scope>NUCLEOTIDE SEQUENCE [LARGE SCALE GENOMIC DNA]</scope>
    <source>
        <strain evidence="1 2">Y97</strain>
    </source>
</reference>
<sequence>MDNSKQKLLLSLLVEFEKSFSKQINESVINQKIEQLVTDSVQELSNKQYRGSLFDKRVNELIKSVNHAKNDEHLIFNDYSRRLWEQISQISQRTTSFETAYSLIDILNSKNASLRL</sequence>
<evidence type="ECO:0000313" key="2">
    <source>
        <dbReference type="Proteomes" id="UP000310673"/>
    </source>
</evidence>
<dbReference type="Proteomes" id="UP000310673">
    <property type="component" value="Chromosome"/>
</dbReference>
<dbReference type="EMBL" id="CP040736">
    <property type="protein sequence ID" value="QCX23641.1"/>
    <property type="molecule type" value="Genomic_DNA"/>
</dbReference>
<organism evidence="1 2">
    <name type="scientific">Companilactobacillus futsaii</name>
    <dbReference type="NCBI Taxonomy" id="938155"/>
    <lineage>
        <taxon>Bacteria</taxon>
        <taxon>Bacillati</taxon>
        <taxon>Bacillota</taxon>
        <taxon>Bacilli</taxon>
        <taxon>Lactobacillales</taxon>
        <taxon>Lactobacillaceae</taxon>
        <taxon>Companilactobacillus</taxon>
    </lineage>
</organism>
<dbReference type="AlphaFoldDB" id="A0A5B7T0B0"/>
<protein>
    <recommendedName>
        <fullName evidence="3">Bacteriocin immunity protein</fullName>
    </recommendedName>
</protein>
<gene>
    <name evidence="1" type="ORF">FG051_00315</name>
</gene>
<dbReference type="KEGG" id="lft:FG051_00315"/>